<keyword evidence="2" id="KW-0548">Nucleotidyltransferase</keyword>
<evidence type="ECO:0000313" key="2">
    <source>
        <dbReference type="EMBL" id="GKT13676.1"/>
    </source>
</evidence>
<feature type="non-terminal residue" evidence="2">
    <location>
        <position position="730"/>
    </location>
</feature>
<gene>
    <name evidence="2" type="ORF">ADUPG1_010312</name>
</gene>
<feature type="non-terminal residue" evidence="2">
    <location>
        <position position="1"/>
    </location>
</feature>
<dbReference type="Proteomes" id="UP001057375">
    <property type="component" value="Unassembled WGS sequence"/>
</dbReference>
<keyword evidence="2" id="KW-0695">RNA-directed DNA polymerase</keyword>
<comment type="caution">
    <text evidence="2">The sequence shown here is derived from an EMBL/GenBank/DDBJ whole genome shotgun (WGS) entry which is preliminary data.</text>
</comment>
<organism evidence="2 3">
    <name type="scientific">Aduncisulcus paluster</name>
    <dbReference type="NCBI Taxonomy" id="2918883"/>
    <lineage>
        <taxon>Eukaryota</taxon>
        <taxon>Metamonada</taxon>
        <taxon>Carpediemonas-like organisms</taxon>
        <taxon>Aduncisulcus</taxon>
    </lineage>
</organism>
<feature type="region of interest" description="Disordered" evidence="1">
    <location>
        <begin position="626"/>
        <end position="664"/>
    </location>
</feature>
<dbReference type="EMBL" id="BQXS01011532">
    <property type="protein sequence ID" value="GKT13676.1"/>
    <property type="molecule type" value="Genomic_DNA"/>
</dbReference>
<evidence type="ECO:0000256" key="1">
    <source>
        <dbReference type="SAM" id="MobiDB-lite"/>
    </source>
</evidence>
<dbReference type="GO" id="GO:0003964">
    <property type="term" value="F:RNA-directed DNA polymerase activity"/>
    <property type="evidence" value="ECO:0007669"/>
    <property type="project" value="UniProtKB-KW"/>
</dbReference>
<proteinExistence type="predicted"/>
<evidence type="ECO:0000313" key="3">
    <source>
        <dbReference type="Proteomes" id="UP001057375"/>
    </source>
</evidence>
<reference evidence="2" key="1">
    <citation type="submission" date="2022-03" db="EMBL/GenBank/DDBJ databases">
        <title>Draft genome sequence of Aduncisulcus paluster, a free-living microaerophilic Fornicata.</title>
        <authorList>
            <person name="Yuyama I."/>
            <person name="Kume K."/>
            <person name="Tamura T."/>
            <person name="Inagaki Y."/>
            <person name="Hashimoto T."/>
        </authorList>
    </citation>
    <scope>NUCLEOTIDE SEQUENCE</scope>
    <source>
        <strain evidence="2">NY0171</strain>
    </source>
</reference>
<protein>
    <submittedName>
        <fullName evidence="2">Telomerase reverse transcriptase like protein</fullName>
    </submittedName>
</protein>
<keyword evidence="3" id="KW-1185">Reference proteome</keyword>
<accession>A0ABQ5JQU6</accession>
<keyword evidence="2" id="KW-0808">Transferase</keyword>
<name>A0ABQ5JQU6_9EUKA</name>
<feature type="region of interest" description="Disordered" evidence="1">
    <location>
        <begin position="289"/>
        <end position="311"/>
    </location>
</feature>
<feature type="compositionally biased region" description="Polar residues" evidence="1">
    <location>
        <begin position="298"/>
        <end position="311"/>
    </location>
</feature>
<sequence length="730" mass="81243">VTGIPEDTCGLPTSSIYICSSISSESELIKHIEQMKISFHDYKERDELDGISWIEDNDDFHDRCPYGRALSLALAKLIGKFNVLTEGLDYMKQKELIERLVVPCPYCMCGCPLCSQSSSSQCSISTTISTRYKAVNLSNSSSASCSFFSFASQSSSSVPSLLPLHPCLHALSSPPLSTLLCTIARKKSIPFLASLLCATSIVVRADACPKLCVSLSTGMVTPMWLQVSGSPVGIRSWKERKKKESLLFSSHSCSDGIYGKRRWQGKWMELPVIKRTSNIKFPVFSSSFDTPGMERMDQSQPRTPRSLGSNPLTSASFPLPLNSLHSNPGHLSSNQGRSSLDIPLSASIHQSSSKHVHHHRFVSLKMHTKYTPSHQPFFSQICHVSIPYVVASLNVNLKHHKVVCDTLAKCLKQCKFWDCHGDIIPLSSRTSFKYTKRNEYLDYTKSHSLEWRILSCALEVQSYRSCCMSKRSITPNNAAKVILFVLPYVCQIKELFGEANVAKIRQAIKQFICGRDLMCVSCVCSSLLLSKVPWRTYSSRQGRLQLESSVFDTCVIVCEFFFAFILQSLCSLLFHIFPSTTNPLLFPRMSWNAQVRIFEKKSIPKKDDSLPPSALLPVERVARNKKELESAPNKGSTSTILEHNRGGVLRSSRGRGKVENNAHPHSSQLLTSFLPSSLSFSSPTPPSRPVFPALSDIRTPGRTMATEVSSKISSSLNYIPDASFRVVFIP</sequence>